<evidence type="ECO:0000313" key="1">
    <source>
        <dbReference type="EMBL" id="AYF98668.1"/>
    </source>
</evidence>
<proteinExistence type="predicted"/>
<keyword evidence="2" id="KW-1185">Reference proteome</keyword>
<evidence type="ECO:0000313" key="2">
    <source>
        <dbReference type="Proteomes" id="UP000278886"/>
    </source>
</evidence>
<dbReference type="EMBL" id="CP032630">
    <property type="protein sequence ID" value="AYF98668.1"/>
    <property type="molecule type" value="Genomic_DNA"/>
</dbReference>
<dbReference type="RefSeq" id="WP_120763015.1">
    <property type="nucleotide sequence ID" value="NZ_CP032630.1"/>
</dbReference>
<dbReference type="Proteomes" id="UP000278886">
    <property type="component" value="Chromosome"/>
</dbReference>
<reference evidence="2" key="1">
    <citation type="submission" date="2018-09" db="EMBL/GenBank/DDBJ databases">
        <title>Genome sequencing of strain 2DFWR-13.</title>
        <authorList>
            <person name="Heo J."/>
            <person name="Kim S.-J."/>
            <person name="Kwon S.-W."/>
        </authorList>
    </citation>
    <scope>NUCLEOTIDE SEQUENCE [LARGE SCALE GENOMIC DNA]</scope>
    <source>
        <strain evidence="2">2DFWR-13</strain>
    </source>
</reference>
<name>A0A387BAD2_9MICO</name>
<dbReference type="KEGG" id="lyd:D7I47_10635"/>
<accession>A0A387BAD2</accession>
<sequence>MHHTIESPTTIAVLEVERVLDDVHRVRAGKHVLGYILETGSVYVTLRGDIFNTSVEVGQSHDLDAAIRILAGD</sequence>
<dbReference type="OrthoDB" id="5119103at2"/>
<dbReference type="AlphaFoldDB" id="A0A387BAD2"/>
<organism evidence="1 2">
    <name type="scientific">Protaetiibacter intestinalis</name>
    <dbReference type="NCBI Taxonomy" id="2419774"/>
    <lineage>
        <taxon>Bacteria</taxon>
        <taxon>Bacillati</taxon>
        <taxon>Actinomycetota</taxon>
        <taxon>Actinomycetes</taxon>
        <taxon>Micrococcales</taxon>
        <taxon>Microbacteriaceae</taxon>
        <taxon>Protaetiibacter</taxon>
    </lineage>
</organism>
<gene>
    <name evidence="1" type="ORF">D7I47_10635</name>
</gene>
<protein>
    <submittedName>
        <fullName evidence="1">Uncharacterized protein</fullName>
    </submittedName>
</protein>